<comment type="function">
    <text evidence="1">Hydrolyzes diadenosine 5',5'''-P1,P4-tetraphosphate to yield ADP.</text>
</comment>
<reference evidence="10 11" key="1">
    <citation type="journal article" date="2017" name="Antonie Van Leeuwenhoek">
        <title>Rhizobium rhizosphaerae sp. nov., a novel species isolated from rice rhizosphere.</title>
        <authorList>
            <person name="Zhao J.J."/>
            <person name="Zhang J."/>
            <person name="Zhang R.J."/>
            <person name="Zhang C.W."/>
            <person name="Yin H.Q."/>
            <person name="Zhang X.X."/>
        </authorList>
    </citation>
    <scope>NUCLEOTIDE SEQUENCE [LARGE SCALE GENOMIC DNA]</scope>
    <source>
        <strain evidence="10 11">E3</strain>
    </source>
</reference>
<evidence type="ECO:0000256" key="1">
    <source>
        <dbReference type="ARBA" id="ARBA00003413"/>
    </source>
</evidence>
<dbReference type="CDD" id="cd07422">
    <property type="entry name" value="MPP_ApaH"/>
    <property type="match status" value="1"/>
</dbReference>
<dbReference type="GO" id="GO:0008803">
    <property type="term" value="F:bis(5'-nucleosyl)-tetraphosphatase (symmetrical) activity"/>
    <property type="evidence" value="ECO:0007669"/>
    <property type="project" value="UniProtKB-EC"/>
</dbReference>
<evidence type="ECO:0000313" key="10">
    <source>
        <dbReference type="EMBL" id="GAC13151.1"/>
    </source>
</evidence>
<evidence type="ECO:0000256" key="6">
    <source>
        <dbReference type="ARBA" id="ARBA00032248"/>
    </source>
</evidence>
<evidence type="ECO:0000256" key="2">
    <source>
        <dbReference type="ARBA" id="ARBA00005419"/>
    </source>
</evidence>
<evidence type="ECO:0000313" key="11">
    <source>
        <dbReference type="Proteomes" id="UP000006334"/>
    </source>
</evidence>
<comment type="catalytic activity">
    <reaction evidence="8">
        <text>P(1),P(4)-bis(5'-adenosyl) tetraphosphate + H2O = 2 ADP + 2 H(+)</text>
        <dbReference type="Rhea" id="RHEA:24252"/>
        <dbReference type="ChEBI" id="CHEBI:15377"/>
        <dbReference type="ChEBI" id="CHEBI:15378"/>
        <dbReference type="ChEBI" id="CHEBI:58141"/>
        <dbReference type="ChEBI" id="CHEBI:456216"/>
        <dbReference type="EC" id="3.6.1.41"/>
    </reaction>
</comment>
<dbReference type="PIRSF" id="PIRSF000903">
    <property type="entry name" value="B5n-ttraPtase_sm"/>
    <property type="match status" value="1"/>
</dbReference>
<sequence length="271" mass="30847">MANYVVGDIQGCYSGLRQLLDKIKFDPSHDKLWAVGDLVARGPDSLDTLTFLHSLGDAFETVLGNHDLHFLAILGHIKEAKKSDFLGPLLRSDNAMELATWLRTKPLAVRINKHTLLSHAGLYPQWSFKKAVKLSDEVSEVLRGPNYTMLLASMYGSEPTSWNRELEGMSRLRFIINAFTRMRYLKNQRVLEFETKSAPNKYNTSLQPWFSINNVKLKKSQRVIFGHWATLLGKTHSAQFIGLDTGYVWGNTLTAYCLETNQRNSVQNKNR</sequence>
<dbReference type="STRING" id="1127673.GLIP_0505"/>
<dbReference type="Pfam" id="PF00149">
    <property type="entry name" value="Metallophos"/>
    <property type="match status" value="1"/>
</dbReference>
<dbReference type="PANTHER" id="PTHR40942:SF4">
    <property type="entry name" value="CYTOCHROME C5"/>
    <property type="match status" value="1"/>
</dbReference>
<gene>
    <name evidence="10" type="primary">apaH</name>
    <name evidence="10" type="ORF">GLIP_0505</name>
</gene>
<dbReference type="Proteomes" id="UP000006334">
    <property type="component" value="Unassembled WGS sequence"/>
</dbReference>
<dbReference type="EMBL" id="BAEN01000015">
    <property type="protein sequence ID" value="GAC13151.1"/>
    <property type="molecule type" value="Genomic_DNA"/>
</dbReference>
<dbReference type="SUPFAM" id="SSF56300">
    <property type="entry name" value="Metallo-dependent phosphatases"/>
    <property type="match status" value="1"/>
</dbReference>
<dbReference type="EC" id="3.6.1.41" evidence="3"/>
<evidence type="ECO:0000256" key="8">
    <source>
        <dbReference type="ARBA" id="ARBA00049417"/>
    </source>
</evidence>
<name>K6XN84_9ALTE</name>
<dbReference type="InterPro" id="IPR004617">
    <property type="entry name" value="ApaH"/>
</dbReference>
<comment type="caution">
    <text evidence="10">The sequence shown here is derived from an EMBL/GenBank/DDBJ whole genome shotgun (WGS) entry which is preliminary data.</text>
</comment>
<dbReference type="OrthoDB" id="9807890at2"/>
<keyword evidence="4 10" id="KW-0378">Hydrolase</keyword>
<evidence type="ECO:0000256" key="7">
    <source>
        <dbReference type="ARBA" id="ARBA00033210"/>
    </source>
</evidence>
<dbReference type="eggNOG" id="COG0639">
    <property type="taxonomic scope" value="Bacteria"/>
</dbReference>
<evidence type="ECO:0000256" key="3">
    <source>
        <dbReference type="ARBA" id="ARBA00012506"/>
    </source>
</evidence>
<keyword evidence="11" id="KW-1185">Reference proteome</keyword>
<comment type="similarity">
    <text evidence="2">Belongs to the Ap4A hydrolase family.</text>
</comment>
<dbReference type="Gene3D" id="3.60.21.10">
    <property type="match status" value="1"/>
</dbReference>
<accession>K6XN84</accession>
<dbReference type="RefSeq" id="WP_008842971.1">
    <property type="nucleotide sequence ID" value="NZ_BAEN01000015.1"/>
</dbReference>
<protein>
    <recommendedName>
        <fullName evidence="3">bis(5'-nucleosyl)-tetraphosphatase (symmetrical)</fullName>
        <ecNumber evidence="3">3.6.1.41</ecNumber>
    </recommendedName>
    <alternativeName>
        <fullName evidence="6">Ap4A hydrolase</fullName>
    </alternativeName>
    <alternativeName>
        <fullName evidence="5">Diadenosine 5',5'''-P1,P4-tetraphosphate pyrophosphohydrolase</fullName>
    </alternativeName>
    <alternativeName>
        <fullName evidence="7">Diadenosine tetraphosphatase</fullName>
    </alternativeName>
</protein>
<evidence type="ECO:0000259" key="9">
    <source>
        <dbReference type="Pfam" id="PF00149"/>
    </source>
</evidence>
<evidence type="ECO:0000256" key="4">
    <source>
        <dbReference type="ARBA" id="ARBA00022801"/>
    </source>
</evidence>
<proteinExistence type="inferred from homology"/>
<dbReference type="InterPro" id="IPR029052">
    <property type="entry name" value="Metallo-depent_PP-like"/>
</dbReference>
<dbReference type="PANTHER" id="PTHR40942">
    <property type="match status" value="1"/>
</dbReference>
<dbReference type="AlphaFoldDB" id="K6XN84"/>
<evidence type="ECO:0000256" key="5">
    <source>
        <dbReference type="ARBA" id="ARBA00031248"/>
    </source>
</evidence>
<organism evidence="10 11">
    <name type="scientific">Aliiglaciecola lipolytica E3</name>
    <dbReference type="NCBI Taxonomy" id="1127673"/>
    <lineage>
        <taxon>Bacteria</taxon>
        <taxon>Pseudomonadati</taxon>
        <taxon>Pseudomonadota</taxon>
        <taxon>Gammaproteobacteria</taxon>
        <taxon>Alteromonadales</taxon>
        <taxon>Alteromonadaceae</taxon>
        <taxon>Aliiglaciecola</taxon>
    </lineage>
</organism>
<dbReference type="NCBIfam" id="TIGR00668">
    <property type="entry name" value="apaH"/>
    <property type="match status" value="1"/>
</dbReference>
<dbReference type="InterPro" id="IPR004843">
    <property type="entry name" value="Calcineurin-like_PHP"/>
</dbReference>
<dbReference type="NCBIfam" id="NF001204">
    <property type="entry name" value="PRK00166.1"/>
    <property type="match status" value="1"/>
</dbReference>
<feature type="domain" description="Calcineurin-like phosphoesterase" evidence="9">
    <location>
        <begin position="5"/>
        <end position="135"/>
    </location>
</feature>